<name>A0A1C3JSL8_9GAMM</name>
<accession>A0A1C3JSL8</accession>
<sequence>MFKALKNGCYYELKKGSQMRYKTDRIKSNLTYLWRGL</sequence>
<proteinExistence type="predicted"/>
<dbReference type="EMBL" id="FLRB01000019">
    <property type="protein sequence ID" value="SBT22594.1"/>
    <property type="molecule type" value="Genomic_DNA"/>
</dbReference>
<gene>
    <name evidence="1" type="ORF">MGA5115_02335</name>
    <name evidence="2" type="ORF">MGA5116_03217</name>
</gene>
<reference evidence="1 4" key="2">
    <citation type="submission" date="2016-06" db="EMBL/GenBank/DDBJ databases">
        <authorList>
            <person name="Kjaerup R.B."/>
            <person name="Dalgaard T.S."/>
            <person name="Juul-Madsen H.R."/>
        </authorList>
    </citation>
    <scope>NUCLEOTIDE SEQUENCE [LARGE SCALE GENOMIC DNA]</scope>
    <source>
        <strain evidence="1 4">CECT 5115</strain>
    </source>
</reference>
<keyword evidence="3" id="KW-1185">Reference proteome</keyword>
<protein>
    <submittedName>
        <fullName evidence="1">Uncharacterized protein</fullName>
    </submittedName>
</protein>
<dbReference type="EMBL" id="FLRA01000017">
    <property type="protein sequence ID" value="SBT18214.1"/>
    <property type="molecule type" value="Genomic_DNA"/>
</dbReference>
<reference evidence="2 3" key="1">
    <citation type="submission" date="2016-06" db="EMBL/GenBank/DDBJ databases">
        <authorList>
            <person name="Rodrigo-Torres L."/>
            <person name="Arahal D.R."/>
        </authorList>
    </citation>
    <scope>NUCLEOTIDE SEQUENCE [LARGE SCALE GENOMIC DNA]</scope>
    <source>
        <strain evidence="2 3">CECT 5116</strain>
    </source>
</reference>
<evidence type="ECO:0000313" key="2">
    <source>
        <dbReference type="EMBL" id="SBT22594.1"/>
    </source>
</evidence>
<dbReference type="Proteomes" id="UP000092840">
    <property type="component" value="Unassembled WGS sequence"/>
</dbReference>
<evidence type="ECO:0000313" key="1">
    <source>
        <dbReference type="EMBL" id="SBT18214.1"/>
    </source>
</evidence>
<dbReference type="AlphaFoldDB" id="A0A1C3JSL8"/>
<organism evidence="1 4">
    <name type="scientific">Marinomonas gallaica</name>
    <dbReference type="NCBI Taxonomy" id="1806667"/>
    <lineage>
        <taxon>Bacteria</taxon>
        <taxon>Pseudomonadati</taxon>
        <taxon>Pseudomonadota</taxon>
        <taxon>Gammaproteobacteria</taxon>
        <taxon>Oceanospirillales</taxon>
        <taxon>Oceanospirillaceae</taxon>
        <taxon>Marinomonas</taxon>
    </lineage>
</organism>
<dbReference type="Proteomes" id="UP000092871">
    <property type="component" value="Unassembled WGS sequence"/>
</dbReference>
<evidence type="ECO:0000313" key="3">
    <source>
        <dbReference type="Proteomes" id="UP000092840"/>
    </source>
</evidence>
<evidence type="ECO:0000313" key="4">
    <source>
        <dbReference type="Proteomes" id="UP000092871"/>
    </source>
</evidence>